<keyword evidence="1" id="KW-0472">Membrane</keyword>
<keyword evidence="1" id="KW-0812">Transmembrane</keyword>
<proteinExistence type="predicted"/>
<evidence type="ECO:0000256" key="1">
    <source>
        <dbReference type="SAM" id="Phobius"/>
    </source>
</evidence>
<feature type="chain" id="PRO_5038993152" description="MYXO-CTERM domain-containing protein" evidence="2">
    <location>
        <begin position="23"/>
        <end position="91"/>
    </location>
</feature>
<keyword evidence="4" id="KW-1185">Reference proteome</keyword>
<evidence type="ECO:0000256" key="2">
    <source>
        <dbReference type="SAM" id="SignalP"/>
    </source>
</evidence>
<keyword evidence="1" id="KW-1133">Transmembrane helix</keyword>
<dbReference type="Proteomes" id="UP000182740">
    <property type="component" value="Unassembled WGS sequence"/>
</dbReference>
<dbReference type="AlphaFoldDB" id="A0A1K1SPQ7"/>
<sequence length="91" mass="9390">MPAALKVVLTVVLAAAAVLVGAVSLNSTDVTCGGETMHAGDRCVTSAGSRGRDEQQSESDLQSWLLVAGGGVVLLGMAGYGIFTLNERRRR</sequence>
<evidence type="ECO:0000313" key="4">
    <source>
        <dbReference type="Proteomes" id="UP000182740"/>
    </source>
</evidence>
<reference evidence="4" key="1">
    <citation type="submission" date="2016-11" db="EMBL/GenBank/DDBJ databases">
        <authorList>
            <person name="Varghese N."/>
            <person name="Submissions S."/>
        </authorList>
    </citation>
    <scope>NUCLEOTIDE SEQUENCE [LARGE SCALE GENOMIC DNA]</scope>
    <source>
        <strain evidence="4">DSM 44671</strain>
    </source>
</reference>
<dbReference type="EMBL" id="FPJG01000006">
    <property type="protein sequence ID" value="SFW86270.1"/>
    <property type="molecule type" value="Genomic_DNA"/>
</dbReference>
<feature type="transmembrane region" description="Helical" evidence="1">
    <location>
        <begin position="64"/>
        <end position="85"/>
    </location>
</feature>
<evidence type="ECO:0000313" key="3">
    <source>
        <dbReference type="EMBL" id="SFW86270.1"/>
    </source>
</evidence>
<accession>A0A1K1SPQ7</accession>
<name>A0A1K1SPQ7_9PSEU</name>
<protein>
    <recommendedName>
        <fullName evidence="5">MYXO-CTERM domain-containing protein</fullName>
    </recommendedName>
</protein>
<evidence type="ECO:0008006" key="5">
    <source>
        <dbReference type="Google" id="ProtNLM"/>
    </source>
</evidence>
<gene>
    <name evidence="3" type="ORF">SAMN04489730_6345</name>
</gene>
<organism evidence="3 4">
    <name type="scientific">Amycolatopsis australiensis</name>
    <dbReference type="NCBI Taxonomy" id="546364"/>
    <lineage>
        <taxon>Bacteria</taxon>
        <taxon>Bacillati</taxon>
        <taxon>Actinomycetota</taxon>
        <taxon>Actinomycetes</taxon>
        <taxon>Pseudonocardiales</taxon>
        <taxon>Pseudonocardiaceae</taxon>
        <taxon>Amycolatopsis</taxon>
    </lineage>
</organism>
<feature type="signal peptide" evidence="2">
    <location>
        <begin position="1"/>
        <end position="22"/>
    </location>
</feature>
<keyword evidence="2" id="KW-0732">Signal</keyword>